<name>A0AAD7GYZ9_MYCRO</name>
<dbReference type="Proteomes" id="UP001221757">
    <property type="component" value="Unassembled WGS sequence"/>
</dbReference>
<evidence type="ECO:0000313" key="1">
    <source>
        <dbReference type="EMBL" id="KAJ7708155.1"/>
    </source>
</evidence>
<keyword evidence="2" id="KW-1185">Reference proteome</keyword>
<proteinExistence type="predicted"/>
<organism evidence="1 2">
    <name type="scientific">Mycena rosella</name>
    <name type="common">Pink bonnet</name>
    <name type="synonym">Agaricus rosellus</name>
    <dbReference type="NCBI Taxonomy" id="1033263"/>
    <lineage>
        <taxon>Eukaryota</taxon>
        <taxon>Fungi</taxon>
        <taxon>Dikarya</taxon>
        <taxon>Basidiomycota</taxon>
        <taxon>Agaricomycotina</taxon>
        <taxon>Agaricomycetes</taxon>
        <taxon>Agaricomycetidae</taxon>
        <taxon>Agaricales</taxon>
        <taxon>Marasmiineae</taxon>
        <taxon>Mycenaceae</taxon>
        <taxon>Mycena</taxon>
    </lineage>
</organism>
<dbReference type="EMBL" id="JARKIE010000004">
    <property type="protein sequence ID" value="KAJ7708155.1"/>
    <property type="molecule type" value="Genomic_DNA"/>
</dbReference>
<protein>
    <submittedName>
        <fullName evidence="1">Uncharacterized protein</fullName>
    </submittedName>
</protein>
<comment type="caution">
    <text evidence="1">The sequence shown here is derived from an EMBL/GenBank/DDBJ whole genome shotgun (WGS) entry which is preliminary data.</text>
</comment>
<dbReference type="AlphaFoldDB" id="A0AAD7GYZ9"/>
<accession>A0AAD7GYZ9</accession>
<reference evidence="1" key="1">
    <citation type="submission" date="2023-03" db="EMBL/GenBank/DDBJ databases">
        <title>Massive genome expansion in bonnet fungi (Mycena s.s.) driven by repeated elements and novel gene families across ecological guilds.</title>
        <authorList>
            <consortium name="Lawrence Berkeley National Laboratory"/>
            <person name="Harder C.B."/>
            <person name="Miyauchi S."/>
            <person name="Viragh M."/>
            <person name="Kuo A."/>
            <person name="Thoen E."/>
            <person name="Andreopoulos B."/>
            <person name="Lu D."/>
            <person name="Skrede I."/>
            <person name="Drula E."/>
            <person name="Henrissat B."/>
            <person name="Morin E."/>
            <person name="Kohler A."/>
            <person name="Barry K."/>
            <person name="LaButti K."/>
            <person name="Morin E."/>
            <person name="Salamov A."/>
            <person name="Lipzen A."/>
            <person name="Mereny Z."/>
            <person name="Hegedus B."/>
            <person name="Baldrian P."/>
            <person name="Stursova M."/>
            <person name="Weitz H."/>
            <person name="Taylor A."/>
            <person name="Grigoriev I.V."/>
            <person name="Nagy L.G."/>
            <person name="Martin F."/>
            <person name="Kauserud H."/>
        </authorList>
    </citation>
    <scope>NUCLEOTIDE SEQUENCE</scope>
    <source>
        <strain evidence="1">CBHHK067</strain>
    </source>
</reference>
<evidence type="ECO:0000313" key="2">
    <source>
        <dbReference type="Proteomes" id="UP001221757"/>
    </source>
</evidence>
<sequence>MLSMLSFRRACRLQIFLFPALVLRDQHLSPAIYPLAPPNKLIATKNAKAQDDSRLPGALSGAGGGHRFPDIHQPRISLYSSLGKDCIQKGNVVCGMQFPVSSSVFKQFLFLRLNGDVFSESVTRSPIADSFPMTVDF</sequence>
<gene>
    <name evidence="1" type="ORF">B0H17DRAFT_1031820</name>
</gene>